<accession>A0ABW4RHB3</accession>
<keyword evidence="3" id="KW-1185">Reference proteome</keyword>
<dbReference type="NCBIfam" id="TIGR01665">
    <property type="entry name" value="put_anti_recept"/>
    <property type="match status" value="1"/>
</dbReference>
<evidence type="ECO:0000313" key="2">
    <source>
        <dbReference type="EMBL" id="MFD1885571.1"/>
    </source>
</evidence>
<organism evidence="2 3">
    <name type="scientific">Paenibacillus wenxiniae</name>
    <dbReference type="NCBI Taxonomy" id="1636843"/>
    <lineage>
        <taxon>Bacteria</taxon>
        <taxon>Bacillati</taxon>
        <taxon>Bacillota</taxon>
        <taxon>Bacilli</taxon>
        <taxon>Bacillales</taxon>
        <taxon>Paenibacillaceae</taxon>
        <taxon>Paenibacillus</taxon>
    </lineage>
</organism>
<protein>
    <submittedName>
        <fullName evidence="2">Phage tail protein</fullName>
    </submittedName>
</protein>
<evidence type="ECO:0000313" key="3">
    <source>
        <dbReference type="Proteomes" id="UP001597233"/>
    </source>
</evidence>
<dbReference type="EMBL" id="JBHUEH010000011">
    <property type="protein sequence ID" value="MFD1885571.1"/>
    <property type="molecule type" value="Genomic_DNA"/>
</dbReference>
<feature type="domain" description="Tail spike" evidence="1">
    <location>
        <begin position="105"/>
        <end position="353"/>
    </location>
</feature>
<dbReference type="InterPro" id="IPR010572">
    <property type="entry name" value="Tail_dom"/>
</dbReference>
<gene>
    <name evidence="2" type="ORF">ACFSC9_08520</name>
</gene>
<dbReference type="InterPro" id="IPR007119">
    <property type="entry name" value="Phage_tail_spike_N"/>
</dbReference>
<sequence>MKKSYVTIYNLQMQKVAFLENAFDISYNHGLNEVWTSNFSLPADDEKNQWCQPFYFAEVFDNDERLELYRIIKVTTDRQSSGPVKKYECEQVLATLLDDLMFGYHTVGNLGYYTADVIRYILNQQIVRRWQLGRCEFTRQFEYNWENQNLLGALFSVANPFTEQYQWVTDTTTTPWTLHLIKPDDTLQSHIRYATNMQGISKVEDASKVVTLMIGLGYGEGVNQLTFADINGGLRYVRAEQSIVDRYGWIVGLFVDKRIEYAETLLANTQSNLDEAKIPLVTYSVSASEIYRLTGNPVHRFQTGTVVRVMDEELGIDIQARVVKKSKSNVLGAPGDVTLEIANKTQDIASSLADVRNRQYVNDVYSQGATNVNVQDFDDNIDFDHPGVIEIYVPDQTVRINSMMLSYQLLPYEYHDETGIHVNNDFTAEFTYINADNNSIRKPDGDQLWGQSAEIDLVKWLETDDSGKVTRGKFHKIQFSPVLQFGEAARLKATIVTQYFVQSRGGGSY</sequence>
<proteinExistence type="predicted"/>
<dbReference type="Pfam" id="PF06605">
    <property type="entry name" value="Prophage_tail"/>
    <property type="match status" value="1"/>
</dbReference>
<dbReference type="RefSeq" id="WP_347325834.1">
    <property type="nucleotide sequence ID" value="NZ_JBCGUH010000007.1"/>
</dbReference>
<dbReference type="Proteomes" id="UP001597233">
    <property type="component" value="Unassembled WGS sequence"/>
</dbReference>
<name>A0ABW4RHB3_9BACL</name>
<evidence type="ECO:0000259" key="1">
    <source>
        <dbReference type="Pfam" id="PF06605"/>
    </source>
</evidence>
<comment type="caution">
    <text evidence="2">The sequence shown here is derived from an EMBL/GenBank/DDBJ whole genome shotgun (WGS) entry which is preliminary data.</text>
</comment>
<reference evidence="3" key="1">
    <citation type="journal article" date="2019" name="Int. J. Syst. Evol. Microbiol.">
        <title>The Global Catalogue of Microorganisms (GCM) 10K type strain sequencing project: providing services to taxonomists for standard genome sequencing and annotation.</title>
        <authorList>
            <consortium name="The Broad Institute Genomics Platform"/>
            <consortium name="The Broad Institute Genome Sequencing Center for Infectious Disease"/>
            <person name="Wu L."/>
            <person name="Ma J."/>
        </authorList>
    </citation>
    <scope>NUCLEOTIDE SEQUENCE [LARGE SCALE GENOMIC DNA]</scope>
    <source>
        <strain evidence="3">CCUG 54950</strain>
    </source>
</reference>